<evidence type="ECO:0000313" key="8">
    <source>
        <dbReference type="EMBL" id="KAK3736824.1"/>
    </source>
</evidence>
<dbReference type="SMART" id="SM00184">
    <property type="entry name" value="RING"/>
    <property type="match status" value="1"/>
</dbReference>
<dbReference type="Pfam" id="PF13923">
    <property type="entry name" value="zf-C3HC4_2"/>
    <property type="match status" value="1"/>
</dbReference>
<comment type="caution">
    <text evidence="8">The sequence shown here is derived from an EMBL/GenBank/DDBJ whole genome shotgun (WGS) entry which is preliminary data.</text>
</comment>
<accession>A0AAE1CU64</accession>
<evidence type="ECO:0000256" key="2">
    <source>
        <dbReference type="ARBA" id="ARBA00022771"/>
    </source>
</evidence>
<dbReference type="GO" id="GO:0008270">
    <property type="term" value="F:zinc ion binding"/>
    <property type="evidence" value="ECO:0007669"/>
    <property type="project" value="UniProtKB-KW"/>
</dbReference>
<feature type="compositionally biased region" description="Basic and acidic residues" evidence="6">
    <location>
        <begin position="246"/>
        <end position="258"/>
    </location>
</feature>
<protein>
    <recommendedName>
        <fullName evidence="7">RING-type domain-containing protein</fullName>
    </recommendedName>
</protein>
<gene>
    <name evidence="8" type="ORF">RRG08_000575</name>
</gene>
<keyword evidence="9" id="KW-1185">Reference proteome</keyword>
<evidence type="ECO:0000256" key="5">
    <source>
        <dbReference type="SAM" id="Coils"/>
    </source>
</evidence>
<feature type="compositionally biased region" description="Basic and acidic residues" evidence="6">
    <location>
        <begin position="301"/>
        <end position="311"/>
    </location>
</feature>
<dbReference type="PROSITE" id="PS00518">
    <property type="entry name" value="ZF_RING_1"/>
    <property type="match status" value="1"/>
</dbReference>
<feature type="region of interest" description="Disordered" evidence="6">
    <location>
        <begin position="91"/>
        <end position="129"/>
    </location>
</feature>
<dbReference type="InterPro" id="IPR017907">
    <property type="entry name" value="Znf_RING_CS"/>
</dbReference>
<feature type="region of interest" description="Disordered" evidence="6">
    <location>
        <begin position="56"/>
        <end position="76"/>
    </location>
</feature>
<feature type="compositionally biased region" description="Polar residues" evidence="6">
    <location>
        <begin position="56"/>
        <end position="65"/>
    </location>
</feature>
<evidence type="ECO:0000256" key="1">
    <source>
        <dbReference type="ARBA" id="ARBA00022723"/>
    </source>
</evidence>
<dbReference type="PANTHER" id="PTHR10131:SF157">
    <property type="entry name" value="RECEPTOR-ASSOCIATED FACTOR, PUTATIVE-RELATED"/>
    <property type="match status" value="1"/>
</dbReference>
<evidence type="ECO:0000256" key="6">
    <source>
        <dbReference type="SAM" id="MobiDB-lite"/>
    </source>
</evidence>
<keyword evidence="1" id="KW-0479">Metal-binding</keyword>
<dbReference type="Proteomes" id="UP001283361">
    <property type="component" value="Unassembled WGS sequence"/>
</dbReference>
<dbReference type="InterPro" id="IPR013083">
    <property type="entry name" value="Znf_RING/FYVE/PHD"/>
</dbReference>
<evidence type="ECO:0000256" key="4">
    <source>
        <dbReference type="PROSITE-ProRule" id="PRU00175"/>
    </source>
</evidence>
<reference evidence="8" key="1">
    <citation type="journal article" date="2023" name="G3 (Bethesda)">
        <title>A reference genome for the long-term kleptoplast-retaining sea slug Elysia crispata morphotype clarki.</title>
        <authorList>
            <person name="Eastman K.E."/>
            <person name="Pendleton A.L."/>
            <person name="Shaikh M.A."/>
            <person name="Suttiyut T."/>
            <person name="Ogas R."/>
            <person name="Tomko P."/>
            <person name="Gavelis G."/>
            <person name="Widhalm J.R."/>
            <person name="Wisecaver J.H."/>
        </authorList>
    </citation>
    <scope>NUCLEOTIDE SEQUENCE</scope>
    <source>
        <strain evidence="8">ECLA1</strain>
    </source>
</reference>
<organism evidence="8 9">
    <name type="scientific">Elysia crispata</name>
    <name type="common">lettuce slug</name>
    <dbReference type="NCBI Taxonomy" id="231223"/>
    <lineage>
        <taxon>Eukaryota</taxon>
        <taxon>Metazoa</taxon>
        <taxon>Spiralia</taxon>
        <taxon>Lophotrochozoa</taxon>
        <taxon>Mollusca</taxon>
        <taxon>Gastropoda</taxon>
        <taxon>Heterobranchia</taxon>
        <taxon>Euthyneura</taxon>
        <taxon>Panpulmonata</taxon>
        <taxon>Sacoglossa</taxon>
        <taxon>Placobranchoidea</taxon>
        <taxon>Plakobranchidae</taxon>
        <taxon>Elysia</taxon>
    </lineage>
</organism>
<dbReference type="SUPFAM" id="SSF49599">
    <property type="entry name" value="TRAF domain-like"/>
    <property type="match status" value="1"/>
</dbReference>
<feature type="coiled-coil region" evidence="5">
    <location>
        <begin position="405"/>
        <end position="439"/>
    </location>
</feature>
<proteinExistence type="predicted"/>
<evidence type="ECO:0000313" key="9">
    <source>
        <dbReference type="Proteomes" id="UP001283361"/>
    </source>
</evidence>
<evidence type="ECO:0000259" key="7">
    <source>
        <dbReference type="PROSITE" id="PS50089"/>
    </source>
</evidence>
<dbReference type="GO" id="GO:0043122">
    <property type="term" value="P:regulation of canonical NF-kappaB signal transduction"/>
    <property type="evidence" value="ECO:0007669"/>
    <property type="project" value="TreeGrafter"/>
</dbReference>
<feature type="compositionally biased region" description="Polar residues" evidence="6">
    <location>
        <begin position="92"/>
        <end position="101"/>
    </location>
</feature>
<dbReference type="Gene3D" id="3.30.40.10">
    <property type="entry name" value="Zinc/RING finger domain, C3HC4 (zinc finger)"/>
    <property type="match status" value="2"/>
</dbReference>
<feature type="compositionally biased region" description="Low complexity" evidence="6">
    <location>
        <begin position="261"/>
        <end position="271"/>
    </location>
</feature>
<keyword evidence="3" id="KW-0862">Zinc</keyword>
<dbReference type="AlphaFoldDB" id="A0AAE1CU64"/>
<dbReference type="PANTHER" id="PTHR10131">
    <property type="entry name" value="TNF RECEPTOR ASSOCIATED FACTOR"/>
    <property type="match status" value="1"/>
</dbReference>
<sequence>MGYSLMRFVRAIDQHLRCPICSHALESPVLTPCGHTFCRPCLLTWLRESSRTNLYPQSHTSSFSGGSPGALYNPSSRSDLNSQRALFDDAISPSSTQSQVHSDTEHEQLVSASRSHSQPNTPDLERHRDFSGTCPECRSIVSLGELSQVICVRNLILGLEVTCENLDRGCTDRFPLERSEHHLQTCGFVPVTCFGCQEQVSRCHLTAHQLSCAALRRILQVEHVSESGESEYDTNVSCRKDTDEDFLSESRDDSRDASPETNNVNVNARTRTTIRERSSSLSHRRRCYFTSPPYTPPSNDDTNRNCNKTESDISQQRNKTLHAERFDRVQRRNLSRPVCTIETAESPDNTDNTNIAYPSAARVGSSISTTSPMLRSQAPQQTYQASVALAQAGCAAQVSRLLTRIGALETQVGKLLDDLQEANSKNSVLNIEYRRIQKELLIHRRDKEVQTATDSSPELNFEAPHSSQVDINQLSVTLAQNLLAKPTYIDSTGVFRQLRSCYVDNFLSGSGRGRMRNALHDLHVLLATAYASNWFSPAQRTSLGLWLQHVLLTSRQS</sequence>
<keyword evidence="2 4" id="KW-0863">Zinc-finger</keyword>
<feature type="region of interest" description="Disordered" evidence="6">
    <location>
        <begin position="246"/>
        <end position="317"/>
    </location>
</feature>
<dbReference type="EMBL" id="JAWDGP010006684">
    <property type="protein sequence ID" value="KAK3736824.1"/>
    <property type="molecule type" value="Genomic_DNA"/>
</dbReference>
<dbReference type="InterPro" id="IPR001841">
    <property type="entry name" value="Znf_RING"/>
</dbReference>
<name>A0AAE1CU64_9GAST</name>
<feature type="compositionally biased region" description="Polar residues" evidence="6">
    <location>
        <begin position="110"/>
        <end position="121"/>
    </location>
</feature>
<dbReference type="PROSITE" id="PS50089">
    <property type="entry name" value="ZF_RING_2"/>
    <property type="match status" value="1"/>
</dbReference>
<evidence type="ECO:0000256" key="3">
    <source>
        <dbReference type="ARBA" id="ARBA00022833"/>
    </source>
</evidence>
<feature type="domain" description="RING-type" evidence="7">
    <location>
        <begin position="18"/>
        <end position="56"/>
    </location>
</feature>
<dbReference type="SUPFAM" id="SSF57850">
    <property type="entry name" value="RING/U-box"/>
    <property type="match status" value="1"/>
</dbReference>
<keyword evidence="5" id="KW-0175">Coiled coil</keyword>